<accession>A0A3P7JL90</accession>
<evidence type="ECO:0000313" key="2">
    <source>
        <dbReference type="EMBL" id="VDM76937.1"/>
    </source>
</evidence>
<evidence type="ECO:0000256" key="1">
    <source>
        <dbReference type="SAM" id="MobiDB-lite"/>
    </source>
</evidence>
<sequence>MQCQIFPGTHERRVFVQQTPSEQILEAVLAPSVERVEPQKPKAPESARPVEIYDYLRIKERPPPPVEELPRRRREQVDPRQFQPSAPQRFEPFDPRDPRNRQQPPFDPRDPRAAQFHDPRDPRLQDPRRQGRPIPVDQSGRPIQPKKIPLDQYDPHVDARYPGKEASCILFN</sequence>
<dbReference type="OrthoDB" id="5875561at2759"/>
<name>A0A3P7JL90_STRVU</name>
<gene>
    <name evidence="2" type="ORF">SVUK_LOCUS11935</name>
</gene>
<keyword evidence="3" id="KW-1185">Reference proteome</keyword>
<feature type="compositionally biased region" description="Basic and acidic residues" evidence="1">
    <location>
        <begin position="91"/>
        <end position="100"/>
    </location>
</feature>
<dbReference type="AlphaFoldDB" id="A0A3P7JL90"/>
<dbReference type="Proteomes" id="UP000270094">
    <property type="component" value="Unassembled WGS sequence"/>
</dbReference>
<evidence type="ECO:0000313" key="3">
    <source>
        <dbReference type="Proteomes" id="UP000270094"/>
    </source>
</evidence>
<feature type="region of interest" description="Disordered" evidence="1">
    <location>
        <begin position="54"/>
        <end position="172"/>
    </location>
</feature>
<reference evidence="2 3" key="1">
    <citation type="submission" date="2018-11" db="EMBL/GenBank/DDBJ databases">
        <authorList>
            <consortium name="Pathogen Informatics"/>
        </authorList>
    </citation>
    <scope>NUCLEOTIDE SEQUENCE [LARGE SCALE GENOMIC DNA]</scope>
</reference>
<dbReference type="EMBL" id="UYYB01098042">
    <property type="protein sequence ID" value="VDM76937.1"/>
    <property type="molecule type" value="Genomic_DNA"/>
</dbReference>
<proteinExistence type="predicted"/>
<organism evidence="2 3">
    <name type="scientific">Strongylus vulgaris</name>
    <name type="common">Blood worm</name>
    <dbReference type="NCBI Taxonomy" id="40348"/>
    <lineage>
        <taxon>Eukaryota</taxon>
        <taxon>Metazoa</taxon>
        <taxon>Ecdysozoa</taxon>
        <taxon>Nematoda</taxon>
        <taxon>Chromadorea</taxon>
        <taxon>Rhabditida</taxon>
        <taxon>Rhabditina</taxon>
        <taxon>Rhabditomorpha</taxon>
        <taxon>Strongyloidea</taxon>
        <taxon>Strongylidae</taxon>
        <taxon>Strongylus</taxon>
    </lineage>
</organism>
<feature type="compositionally biased region" description="Basic and acidic residues" evidence="1">
    <location>
        <begin position="107"/>
        <end position="129"/>
    </location>
</feature>
<feature type="compositionally biased region" description="Basic and acidic residues" evidence="1">
    <location>
        <begin position="153"/>
        <end position="163"/>
    </location>
</feature>
<protein>
    <submittedName>
        <fullName evidence="2">Uncharacterized protein</fullName>
    </submittedName>
</protein>